<dbReference type="InterPro" id="IPR001647">
    <property type="entry name" value="HTH_TetR"/>
</dbReference>
<reference evidence="6 7" key="1">
    <citation type="submission" date="2019-06" db="EMBL/GenBank/DDBJ databases">
        <title>Sequencing the genomes of 1000 actinobacteria strains.</title>
        <authorList>
            <person name="Klenk H.-P."/>
        </authorList>
    </citation>
    <scope>NUCLEOTIDE SEQUENCE [LARGE SCALE GENOMIC DNA]</scope>
    <source>
        <strain evidence="6 7">DSM 45511</strain>
    </source>
</reference>
<accession>A0A543FQP9</accession>
<name>A0A543FQP9_9PSEU</name>
<dbReference type="SUPFAM" id="SSF48498">
    <property type="entry name" value="Tetracyclin repressor-like, C-terminal domain"/>
    <property type="match status" value="1"/>
</dbReference>
<dbReference type="GO" id="GO:0045892">
    <property type="term" value="P:negative regulation of DNA-templated transcription"/>
    <property type="evidence" value="ECO:0007669"/>
    <property type="project" value="InterPro"/>
</dbReference>
<dbReference type="Pfam" id="PF02909">
    <property type="entry name" value="TetR_C_1"/>
    <property type="match status" value="1"/>
</dbReference>
<dbReference type="Gene3D" id="1.10.357.10">
    <property type="entry name" value="Tetracycline Repressor, domain 2"/>
    <property type="match status" value="1"/>
</dbReference>
<protein>
    <submittedName>
        <fullName evidence="6">TetR family transcriptional regulator</fullName>
    </submittedName>
</protein>
<comment type="caution">
    <text evidence="6">The sequence shown here is derived from an EMBL/GenBank/DDBJ whole genome shotgun (WGS) entry which is preliminary data.</text>
</comment>
<organism evidence="6 7">
    <name type="scientific">Pseudonocardia cypriaca</name>
    <dbReference type="NCBI Taxonomy" id="882449"/>
    <lineage>
        <taxon>Bacteria</taxon>
        <taxon>Bacillati</taxon>
        <taxon>Actinomycetota</taxon>
        <taxon>Actinomycetes</taxon>
        <taxon>Pseudonocardiales</taxon>
        <taxon>Pseudonocardiaceae</taxon>
        <taxon>Pseudonocardia</taxon>
    </lineage>
</organism>
<dbReference type="PROSITE" id="PS50977">
    <property type="entry name" value="HTH_TETR_2"/>
    <property type="match status" value="1"/>
</dbReference>
<keyword evidence="1" id="KW-0805">Transcription regulation</keyword>
<dbReference type="InterPro" id="IPR009057">
    <property type="entry name" value="Homeodomain-like_sf"/>
</dbReference>
<feature type="DNA-binding region" description="H-T-H motif" evidence="4">
    <location>
        <begin position="57"/>
        <end position="76"/>
    </location>
</feature>
<dbReference type="Pfam" id="PF00440">
    <property type="entry name" value="TetR_N"/>
    <property type="match status" value="1"/>
</dbReference>
<dbReference type="AlphaFoldDB" id="A0A543FQP9"/>
<evidence type="ECO:0000256" key="3">
    <source>
        <dbReference type="ARBA" id="ARBA00023163"/>
    </source>
</evidence>
<sequence>MVGKTGPMAAAEVPPALGRLWRVRSGSRLGRPAELDVDRVVRAAVELADREGLAAVTLSRVAKELDCTTMALYRHVGSKEELYLLMSDSAAGAPPALDAAGWRDGLRQWALADRAVHGRHAWLARLPVSGPPSGPNAIAWLDAGLRVLRDTGLDWGAKVGVLTVLSAYVRSSAQMSQEFAAGRSGTGRDQTEVERDYGRALARLVDEERFPEASRLFASDLFETVPEPVAATSPVVDPDFDFGLELILAGVAAAVAASR</sequence>
<dbReference type="PANTHER" id="PTHR30055:SF151">
    <property type="entry name" value="TRANSCRIPTIONAL REGULATORY PROTEIN"/>
    <property type="match status" value="1"/>
</dbReference>
<proteinExistence type="predicted"/>
<evidence type="ECO:0000256" key="4">
    <source>
        <dbReference type="PROSITE-ProRule" id="PRU00335"/>
    </source>
</evidence>
<dbReference type="InterPro" id="IPR050109">
    <property type="entry name" value="HTH-type_TetR-like_transc_reg"/>
</dbReference>
<gene>
    <name evidence="6" type="ORF">FB388_7515</name>
</gene>
<dbReference type="EMBL" id="VFPH01000003">
    <property type="protein sequence ID" value="TQM36064.1"/>
    <property type="molecule type" value="Genomic_DNA"/>
</dbReference>
<dbReference type="GO" id="GO:0003700">
    <property type="term" value="F:DNA-binding transcription factor activity"/>
    <property type="evidence" value="ECO:0007669"/>
    <property type="project" value="TreeGrafter"/>
</dbReference>
<keyword evidence="2 4" id="KW-0238">DNA-binding</keyword>
<dbReference type="SUPFAM" id="SSF46689">
    <property type="entry name" value="Homeodomain-like"/>
    <property type="match status" value="1"/>
</dbReference>
<keyword evidence="3" id="KW-0804">Transcription</keyword>
<dbReference type="GO" id="GO:0000976">
    <property type="term" value="F:transcription cis-regulatory region binding"/>
    <property type="evidence" value="ECO:0007669"/>
    <property type="project" value="TreeGrafter"/>
</dbReference>
<feature type="domain" description="HTH tetR-type" evidence="5">
    <location>
        <begin position="34"/>
        <end position="94"/>
    </location>
</feature>
<evidence type="ECO:0000259" key="5">
    <source>
        <dbReference type="PROSITE" id="PS50977"/>
    </source>
</evidence>
<keyword evidence="7" id="KW-1185">Reference proteome</keyword>
<dbReference type="Gene3D" id="1.10.10.60">
    <property type="entry name" value="Homeodomain-like"/>
    <property type="match status" value="1"/>
</dbReference>
<evidence type="ECO:0000256" key="2">
    <source>
        <dbReference type="ARBA" id="ARBA00023125"/>
    </source>
</evidence>
<evidence type="ECO:0000256" key="1">
    <source>
        <dbReference type="ARBA" id="ARBA00023015"/>
    </source>
</evidence>
<dbReference type="Proteomes" id="UP000319818">
    <property type="component" value="Unassembled WGS sequence"/>
</dbReference>
<dbReference type="InterPro" id="IPR004111">
    <property type="entry name" value="Repressor_TetR_C"/>
</dbReference>
<dbReference type="InterPro" id="IPR036271">
    <property type="entry name" value="Tet_transcr_reg_TetR-rel_C_sf"/>
</dbReference>
<dbReference type="PANTHER" id="PTHR30055">
    <property type="entry name" value="HTH-TYPE TRANSCRIPTIONAL REGULATOR RUTR"/>
    <property type="match status" value="1"/>
</dbReference>
<evidence type="ECO:0000313" key="6">
    <source>
        <dbReference type="EMBL" id="TQM36064.1"/>
    </source>
</evidence>
<evidence type="ECO:0000313" key="7">
    <source>
        <dbReference type="Proteomes" id="UP000319818"/>
    </source>
</evidence>